<evidence type="ECO:0000313" key="1">
    <source>
        <dbReference type="EMBL" id="GIY58908.1"/>
    </source>
</evidence>
<dbReference type="AlphaFoldDB" id="A0AAV4UMC5"/>
<comment type="caution">
    <text evidence="1">The sequence shown here is derived from an EMBL/GenBank/DDBJ whole genome shotgun (WGS) entry which is preliminary data.</text>
</comment>
<proteinExistence type="predicted"/>
<name>A0AAV4UMC5_9ARAC</name>
<protein>
    <submittedName>
        <fullName evidence="1">Uncharacterized protein</fullName>
    </submittedName>
</protein>
<organism evidence="1 2">
    <name type="scientific">Caerostris darwini</name>
    <dbReference type="NCBI Taxonomy" id="1538125"/>
    <lineage>
        <taxon>Eukaryota</taxon>
        <taxon>Metazoa</taxon>
        <taxon>Ecdysozoa</taxon>
        <taxon>Arthropoda</taxon>
        <taxon>Chelicerata</taxon>
        <taxon>Arachnida</taxon>
        <taxon>Araneae</taxon>
        <taxon>Araneomorphae</taxon>
        <taxon>Entelegynae</taxon>
        <taxon>Araneoidea</taxon>
        <taxon>Araneidae</taxon>
        <taxon>Caerostris</taxon>
    </lineage>
</organism>
<sequence>MTTAGISHRIGLTSNGTCSLCRIANMDGDNLWACTEFIDVSDNITARYWESRRCMAEQPQTGVGYKKKLVEIQNSPPLNDINDKRHKNKVLRGNVWKSICIRR</sequence>
<accession>A0AAV4UMC5</accession>
<gene>
    <name evidence="1" type="ORF">CDAR_614621</name>
</gene>
<dbReference type="Proteomes" id="UP001054837">
    <property type="component" value="Unassembled WGS sequence"/>
</dbReference>
<reference evidence="1 2" key="1">
    <citation type="submission" date="2021-06" db="EMBL/GenBank/DDBJ databases">
        <title>Caerostris darwini draft genome.</title>
        <authorList>
            <person name="Kono N."/>
            <person name="Arakawa K."/>
        </authorList>
    </citation>
    <scope>NUCLEOTIDE SEQUENCE [LARGE SCALE GENOMIC DNA]</scope>
</reference>
<keyword evidence="2" id="KW-1185">Reference proteome</keyword>
<evidence type="ECO:0000313" key="2">
    <source>
        <dbReference type="Proteomes" id="UP001054837"/>
    </source>
</evidence>
<dbReference type="EMBL" id="BPLQ01011568">
    <property type="protein sequence ID" value="GIY58908.1"/>
    <property type="molecule type" value="Genomic_DNA"/>
</dbReference>